<evidence type="ECO:0000313" key="2">
    <source>
        <dbReference type="EMBL" id="CAF1364569.1"/>
    </source>
</evidence>
<dbReference type="OrthoDB" id="10018020at2759"/>
<dbReference type="EMBL" id="CAJNOK010021138">
    <property type="protein sequence ID" value="CAF1327705.1"/>
    <property type="molecule type" value="Genomic_DNA"/>
</dbReference>
<protein>
    <submittedName>
        <fullName evidence="2">Uncharacterized protein</fullName>
    </submittedName>
</protein>
<organism evidence="2 5">
    <name type="scientific">Didymodactylos carnosus</name>
    <dbReference type="NCBI Taxonomy" id="1234261"/>
    <lineage>
        <taxon>Eukaryota</taxon>
        <taxon>Metazoa</taxon>
        <taxon>Spiralia</taxon>
        <taxon>Gnathifera</taxon>
        <taxon>Rotifera</taxon>
        <taxon>Eurotatoria</taxon>
        <taxon>Bdelloidea</taxon>
        <taxon>Philodinida</taxon>
        <taxon>Philodinidae</taxon>
        <taxon>Didymodactylos</taxon>
    </lineage>
</organism>
<accession>A0A815I8K2</accession>
<name>A0A815I8K2_9BILA</name>
<dbReference type="Proteomes" id="UP000677228">
    <property type="component" value="Unassembled WGS sequence"/>
</dbReference>
<dbReference type="Proteomes" id="UP000663829">
    <property type="component" value="Unassembled WGS sequence"/>
</dbReference>
<dbReference type="Proteomes" id="UP000681722">
    <property type="component" value="Unassembled WGS sequence"/>
</dbReference>
<dbReference type="EMBL" id="CAJOBA010042751">
    <property type="protein sequence ID" value="CAF4139176.1"/>
    <property type="molecule type" value="Genomic_DNA"/>
</dbReference>
<dbReference type="AlphaFoldDB" id="A0A815I8K2"/>
<proteinExistence type="predicted"/>
<gene>
    <name evidence="2" type="ORF">GPM918_LOCUS31549</name>
    <name evidence="1" type="ORF">OVA965_LOCUS29739</name>
    <name evidence="4" type="ORF">SRO942_LOCUS32197</name>
    <name evidence="3" type="ORF">TMI583_LOCUS30525</name>
</gene>
<sequence>MRLKTLHHQRPISKAEGIVITGNKIDLINDIKTKYHHKIDSMNNDGTKQNTNRSQKHFEQIRQNLASDTSTASYQAIEATYLKHGIIIHILKTTPMVKVTNQNTSSILTSNTKPTFRRKAFLCKKQNCDLQHRSINILQYSMNDETNSESNHAKSLTELETATSIMADDLDKNLILNVSYPVDQGQHSSFDIHSSSIITNEKSEIVEDDRSQLLLLRAQSSVQQDKDEPTKHFTNIKFNEESVQSLSPKQQQQVKEDPDLVYMYNLLKKHTGNSVTDAIRRRAGLRNTFAVHRRLSQNLASGEESNNKSHYNKVLIPYTHSNIDFCPTPTITKLQRRNYDHEHHHQMNVNEYKSFSNITQKKIEKDIVKHASRIRTTQSKEYYSFGSSNNRLASSYTNTNTDSHKRINFNQHQNIKQKTTIHQPSTPISLVSKTITMHYISKK</sequence>
<evidence type="ECO:0000313" key="1">
    <source>
        <dbReference type="EMBL" id="CAF1327705.1"/>
    </source>
</evidence>
<comment type="caution">
    <text evidence="2">The sequence shown here is derived from an EMBL/GenBank/DDBJ whole genome shotgun (WGS) entry which is preliminary data.</text>
</comment>
<keyword evidence="5" id="KW-1185">Reference proteome</keyword>
<evidence type="ECO:0000313" key="5">
    <source>
        <dbReference type="Proteomes" id="UP000663829"/>
    </source>
</evidence>
<dbReference type="Proteomes" id="UP000682733">
    <property type="component" value="Unassembled WGS sequence"/>
</dbReference>
<dbReference type="EMBL" id="CAJOBC010072029">
    <property type="protein sequence ID" value="CAF4245858.1"/>
    <property type="molecule type" value="Genomic_DNA"/>
</dbReference>
<reference evidence="2" key="1">
    <citation type="submission" date="2021-02" db="EMBL/GenBank/DDBJ databases">
        <authorList>
            <person name="Nowell W R."/>
        </authorList>
    </citation>
    <scope>NUCLEOTIDE SEQUENCE</scope>
</reference>
<evidence type="ECO:0000313" key="3">
    <source>
        <dbReference type="EMBL" id="CAF4139176.1"/>
    </source>
</evidence>
<dbReference type="EMBL" id="CAJNOQ010015595">
    <property type="protein sequence ID" value="CAF1364569.1"/>
    <property type="molecule type" value="Genomic_DNA"/>
</dbReference>
<evidence type="ECO:0000313" key="4">
    <source>
        <dbReference type="EMBL" id="CAF4245858.1"/>
    </source>
</evidence>